<keyword evidence="1" id="KW-1133">Transmembrane helix</keyword>
<accession>A0AAW7JZU9</accession>
<proteinExistence type="predicted"/>
<reference evidence="2 4" key="1">
    <citation type="submission" date="2015-03" db="EMBL/GenBank/DDBJ databases">
        <authorList>
            <consortium name="Pathogen Informatics"/>
            <person name="Murphy D."/>
        </authorList>
    </citation>
    <scope>NUCLEOTIDE SEQUENCE [LARGE SCALE GENOMIC DNA]</scope>
    <source>
        <strain evidence="4">type strain: CIP110231</strain>
        <strain evidence="2">Type strain: CIP110231</strain>
    </source>
</reference>
<sequence length="165" mass="19085">MEWGSISDIVIAISSAIMAITAALVAIKWFDNKKTEQTALLVEQFLKLTYDTVRSIRALKRICENRSIKNVDFQSKKVGEFNKAIRLACISLDFWGEYKTSAEFNELKDKLKSACYKCRMSSRKAISAENTINEEKYEEIIQCCENYIVLHKKLRKLSLRNMLNK</sequence>
<evidence type="ECO:0000313" key="2">
    <source>
        <dbReference type="EMBL" id="CNE41441.1"/>
    </source>
</evidence>
<protein>
    <submittedName>
        <fullName evidence="3">Uncharacterized protein</fullName>
    </submittedName>
</protein>
<organism evidence="3 5">
    <name type="scientific">Yersinia nurmii</name>
    <dbReference type="NCBI Taxonomy" id="685706"/>
    <lineage>
        <taxon>Bacteria</taxon>
        <taxon>Pseudomonadati</taxon>
        <taxon>Pseudomonadota</taxon>
        <taxon>Gammaproteobacteria</taxon>
        <taxon>Enterobacterales</taxon>
        <taxon>Yersiniaceae</taxon>
        <taxon>Yersinia</taxon>
    </lineage>
</organism>
<keyword evidence="1" id="KW-0812">Transmembrane</keyword>
<dbReference type="EMBL" id="CPYD01000004">
    <property type="protein sequence ID" value="CNE41441.1"/>
    <property type="molecule type" value="Genomic_DNA"/>
</dbReference>
<dbReference type="AlphaFoldDB" id="A0AAW7JZU9"/>
<dbReference type="RefSeq" id="WP_049597643.1">
    <property type="nucleotide sequence ID" value="NZ_CPYD01000004.1"/>
</dbReference>
<feature type="transmembrane region" description="Helical" evidence="1">
    <location>
        <begin position="6"/>
        <end position="27"/>
    </location>
</feature>
<keyword evidence="4" id="KW-1185">Reference proteome</keyword>
<comment type="caution">
    <text evidence="3">The sequence shown here is derived from an EMBL/GenBank/DDBJ whole genome shotgun (WGS) entry which is preliminary data.</text>
</comment>
<evidence type="ECO:0000313" key="4">
    <source>
        <dbReference type="Proteomes" id="UP000040578"/>
    </source>
</evidence>
<name>A0AAW7JZU9_9GAMM</name>
<reference evidence="3" key="2">
    <citation type="submission" date="2023-06" db="EMBL/GenBank/DDBJ databases">
        <authorList>
            <person name="Polev D.E."/>
            <person name="Saitova A.T."/>
            <person name="Bogumilchik E.A."/>
            <person name="Kokorina G.I."/>
            <person name="Voskresenskaia E.A."/>
        </authorList>
    </citation>
    <scope>NUCLEOTIDE SEQUENCE</scope>
    <source>
        <strain evidence="3">2145 StPb PI</strain>
    </source>
</reference>
<dbReference type="Proteomes" id="UP001167864">
    <property type="component" value="Unassembled WGS sequence"/>
</dbReference>
<evidence type="ECO:0000313" key="5">
    <source>
        <dbReference type="Proteomes" id="UP001167864"/>
    </source>
</evidence>
<gene>
    <name evidence="2" type="ORF">ERS137967_01504</name>
    <name evidence="3" type="ORF">QVN42_04705</name>
</gene>
<evidence type="ECO:0000256" key="1">
    <source>
        <dbReference type="SAM" id="Phobius"/>
    </source>
</evidence>
<dbReference type="Proteomes" id="UP000040578">
    <property type="component" value="Unassembled WGS sequence"/>
</dbReference>
<evidence type="ECO:0000313" key="3">
    <source>
        <dbReference type="EMBL" id="MDN0086702.1"/>
    </source>
</evidence>
<keyword evidence="1" id="KW-0472">Membrane</keyword>
<dbReference type="EMBL" id="JAUEHU010000003">
    <property type="protein sequence ID" value="MDN0086702.1"/>
    <property type="molecule type" value="Genomic_DNA"/>
</dbReference>